<dbReference type="PANTHER" id="PTHR24333">
    <property type="entry name" value="HOMEO BOX HB9 LIKE A-RELATED"/>
    <property type="match status" value="1"/>
</dbReference>
<dbReference type="Gene3D" id="1.10.10.60">
    <property type="entry name" value="Homeodomain-like"/>
    <property type="match status" value="1"/>
</dbReference>
<dbReference type="PROSITE" id="PS50071">
    <property type="entry name" value="HOMEOBOX_2"/>
    <property type="match status" value="1"/>
</dbReference>
<keyword evidence="2 5" id="KW-0238">DNA-binding</keyword>
<dbReference type="SMART" id="SM00389">
    <property type="entry name" value="HOX"/>
    <property type="match status" value="1"/>
</dbReference>
<dbReference type="GO" id="GO:0003677">
    <property type="term" value="F:DNA binding"/>
    <property type="evidence" value="ECO:0007669"/>
    <property type="project" value="UniProtKB-UniRule"/>
</dbReference>
<dbReference type="Pfam" id="PF00046">
    <property type="entry name" value="Homeodomain"/>
    <property type="match status" value="1"/>
</dbReference>
<name>A0A8B7YVW1_ACAPL</name>
<dbReference type="PANTHER" id="PTHR24333:SF5">
    <property type="entry name" value="VENT HOMEOBOX"/>
    <property type="match status" value="1"/>
</dbReference>
<evidence type="ECO:0000256" key="7">
    <source>
        <dbReference type="SAM" id="MobiDB-lite"/>
    </source>
</evidence>
<evidence type="ECO:0000259" key="8">
    <source>
        <dbReference type="PROSITE" id="PS50071"/>
    </source>
</evidence>
<dbReference type="GO" id="GO:0005634">
    <property type="term" value="C:nucleus"/>
    <property type="evidence" value="ECO:0007669"/>
    <property type="project" value="UniProtKB-SubCell"/>
</dbReference>
<keyword evidence="3 5" id="KW-0371">Homeobox</keyword>
<accession>A0A8B7YVW1</accession>
<evidence type="ECO:0000313" key="10">
    <source>
        <dbReference type="RefSeq" id="XP_022096625.1"/>
    </source>
</evidence>
<dbReference type="GO" id="GO:0000981">
    <property type="term" value="F:DNA-binding transcription factor activity, RNA polymerase II-specific"/>
    <property type="evidence" value="ECO:0007669"/>
    <property type="project" value="InterPro"/>
</dbReference>
<evidence type="ECO:0000256" key="1">
    <source>
        <dbReference type="ARBA" id="ARBA00004123"/>
    </source>
</evidence>
<evidence type="ECO:0000256" key="2">
    <source>
        <dbReference type="ARBA" id="ARBA00023125"/>
    </source>
</evidence>
<feature type="region of interest" description="Disordered" evidence="7">
    <location>
        <begin position="19"/>
        <end position="47"/>
    </location>
</feature>
<comment type="subcellular location">
    <subcellularLocation>
        <location evidence="1 5 6">Nucleus</location>
    </subcellularLocation>
</comment>
<gene>
    <name evidence="10" type="primary">LOC110982495</name>
</gene>
<keyword evidence="9" id="KW-1185">Reference proteome</keyword>
<dbReference type="InterPro" id="IPR017970">
    <property type="entry name" value="Homeobox_CS"/>
</dbReference>
<evidence type="ECO:0000256" key="3">
    <source>
        <dbReference type="ARBA" id="ARBA00023155"/>
    </source>
</evidence>
<dbReference type="OrthoDB" id="6159439at2759"/>
<evidence type="ECO:0000256" key="5">
    <source>
        <dbReference type="PROSITE-ProRule" id="PRU00108"/>
    </source>
</evidence>
<dbReference type="SUPFAM" id="SSF46689">
    <property type="entry name" value="Homeodomain-like"/>
    <property type="match status" value="1"/>
</dbReference>
<feature type="domain" description="Homeobox" evidence="8">
    <location>
        <begin position="197"/>
        <end position="257"/>
    </location>
</feature>
<dbReference type="RefSeq" id="XP_022096625.1">
    <property type="nucleotide sequence ID" value="XM_022240933.1"/>
</dbReference>
<sequence length="389" mass="43095">MADMLNSLDTVSALADQSNFHTDRGHNSSNYTTNADGTPSCPSPRQAISTTYQPVISTGNVSVSTPFVSVSSKVDYFKMTTPQWMSWPMSQTMDPATVRRIMTPLHINTSFGNDYFSQYPHQGSVGAGDGLLKIATNVYSHKQSVEEPEHQVPSVTEQQPTSWPTMAVVPIISGRTVGVKRPASEEPVSEEFYLPKLKRRKGRTTFTKEQVDTMEAQFQTSMYLTTGARRELAKELMLEDNQVKTWFQNRRMRWKRQHPQVHVRSGKHPASCRSRTQVVKPLQGPPSQTNQLIVPTPPLVGSTPSAVTGSIKTFSSDDRPLTYPMLPSSLYDHGLMAPSAALQEEFCPAQALYSVPIYHRCPTGFDFHPWISANAGGPLAGAHCATRHV</sequence>
<dbReference type="InterPro" id="IPR050848">
    <property type="entry name" value="Homeobox_TF"/>
</dbReference>
<dbReference type="AlphaFoldDB" id="A0A8B7YVW1"/>
<reference evidence="10" key="1">
    <citation type="submission" date="2025-08" db="UniProtKB">
        <authorList>
            <consortium name="RefSeq"/>
        </authorList>
    </citation>
    <scope>IDENTIFICATION</scope>
</reference>
<dbReference type="PROSITE" id="PS00027">
    <property type="entry name" value="HOMEOBOX_1"/>
    <property type="match status" value="1"/>
</dbReference>
<dbReference type="Proteomes" id="UP000694845">
    <property type="component" value="Unplaced"/>
</dbReference>
<dbReference type="GeneID" id="110982495"/>
<dbReference type="InterPro" id="IPR009057">
    <property type="entry name" value="Homeodomain-like_sf"/>
</dbReference>
<keyword evidence="4 5" id="KW-0539">Nucleus</keyword>
<feature type="compositionally biased region" description="Polar residues" evidence="7">
    <location>
        <begin position="27"/>
        <end position="37"/>
    </location>
</feature>
<organism evidence="9 10">
    <name type="scientific">Acanthaster planci</name>
    <name type="common">Crown-of-thorns starfish</name>
    <dbReference type="NCBI Taxonomy" id="133434"/>
    <lineage>
        <taxon>Eukaryota</taxon>
        <taxon>Metazoa</taxon>
        <taxon>Echinodermata</taxon>
        <taxon>Eleutherozoa</taxon>
        <taxon>Asterozoa</taxon>
        <taxon>Asteroidea</taxon>
        <taxon>Valvatacea</taxon>
        <taxon>Valvatida</taxon>
        <taxon>Acanthasteridae</taxon>
        <taxon>Acanthaster</taxon>
    </lineage>
</organism>
<proteinExistence type="predicted"/>
<dbReference type="KEGG" id="aplc:110982495"/>
<feature type="DNA-binding region" description="Homeobox" evidence="5">
    <location>
        <begin position="199"/>
        <end position="258"/>
    </location>
</feature>
<evidence type="ECO:0000313" key="9">
    <source>
        <dbReference type="Proteomes" id="UP000694845"/>
    </source>
</evidence>
<evidence type="ECO:0000256" key="6">
    <source>
        <dbReference type="RuleBase" id="RU000682"/>
    </source>
</evidence>
<dbReference type="InterPro" id="IPR001356">
    <property type="entry name" value="HD"/>
</dbReference>
<dbReference type="CDD" id="cd00086">
    <property type="entry name" value="homeodomain"/>
    <property type="match status" value="1"/>
</dbReference>
<feature type="region of interest" description="Disordered" evidence="7">
    <location>
        <begin position="280"/>
        <end position="299"/>
    </location>
</feature>
<evidence type="ECO:0000256" key="4">
    <source>
        <dbReference type="ARBA" id="ARBA00023242"/>
    </source>
</evidence>
<protein>
    <submittedName>
        <fullName evidence="10">Cone-rod homeobox protein-like isoform X1</fullName>
    </submittedName>
</protein>